<reference evidence="1 2" key="1">
    <citation type="submission" date="2016-06" db="EMBL/GenBank/DDBJ databases">
        <title>Three novel species with peptidoglycan cell walls form the new genus Lacunisphaera gen. nov. in the family Opitutaceae of the verrucomicrobial subdivision 4.</title>
        <authorList>
            <person name="Rast P."/>
            <person name="Gloeckner I."/>
            <person name="Jogler M."/>
            <person name="Boedeker C."/>
            <person name="Jeske O."/>
            <person name="Wiegand S."/>
            <person name="Reinhardt R."/>
            <person name="Schumann P."/>
            <person name="Rohde M."/>
            <person name="Spring S."/>
            <person name="Gloeckner F.O."/>
            <person name="Jogler C."/>
        </authorList>
    </citation>
    <scope>NUCLEOTIDE SEQUENCE [LARGE SCALE GENOMIC DNA]</scope>
    <source>
        <strain evidence="1 2">IG16b</strain>
    </source>
</reference>
<accession>A0A1D8AUL8</accession>
<dbReference type="KEGG" id="obg:Verru16b_01631"/>
<dbReference type="STRING" id="1838286.Verru16b_01631"/>
<dbReference type="EMBL" id="CP016094">
    <property type="protein sequence ID" value="AOS44568.1"/>
    <property type="molecule type" value="Genomic_DNA"/>
</dbReference>
<organism evidence="1 2">
    <name type="scientific">Lacunisphaera limnophila</name>
    <dbReference type="NCBI Taxonomy" id="1838286"/>
    <lineage>
        <taxon>Bacteria</taxon>
        <taxon>Pseudomonadati</taxon>
        <taxon>Verrucomicrobiota</taxon>
        <taxon>Opitutia</taxon>
        <taxon>Opitutales</taxon>
        <taxon>Opitutaceae</taxon>
        <taxon>Lacunisphaera</taxon>
    </lineage>
</organism>
<gene>
    <name evidence="1" type="ORF">Verru16b_01631</name>
</gene>
<proteinExistence type="predicted"/>
<keyword evidence="2" id="KW-1185">Reference proteome</keyword>
<sequence>MIFTAGFFSFTFAGYFAPQSRGGVSPSNP</sequence>
<name>A0A1D8AUL8_9BACT</name>
<dbReference type="Proteomes" id="UP000095228">
    <property type="component" value="Chromosome"/>
</dbReference>
<evidence type="ECO:0000313" key="1">
    <source>
        <dbReference type="EMBL" id="AOS44568.1"/>
    </source>
</evidence>
<dbReference type="AlphaFoldDB" id="A0A1D8AUL8"/>
<protein>
    <submittedName>
        <fullName evidence="1">Uncharacterized protein</fullName>
    </submittedName>
</protein>
<evidence type="ECO:0000313" key="2">
    <source>
        <dbReference type="Proteomes" id="UP000095228"/>
    </source>
</evidence>